<dbReference type="Gene3D" id="3.40.50.300">
    <property type="entry name" value="P-loop containing nucleotide triphosphate hydrolases"/>
    <property type="match status" value="1"/>
</dbReference>
<dbReference type="InterPro" id="IPR039421">
    <property type="entry name" value="Type_1_exporter"/>
</dbReference>
<evidence type="ECO:0000256" key="2">
    <source>
        <dbReference type="ARBA" id="ARBA00022692"/>
    </source>
</evidence>
<feature type="domain" description="ABC transporter" evidence="8">
    <location>
        <begin position="495"/>
        <end position="705"/>
    </location>
</feature>
<dbReference type="SUPFAM" id="SSF52540">
    <property type="entry name" value="P-loop containing nucleoside triphosphate hydrolases"/>
    <property type="match status" value="1"/>
</dbReference>
<dbReference type="GO" id="GO:0005886">
    <property type="term" value="C:plasma membrane"/>
    <property type="evidence" value="ECO:0007669"/>
    <property type="project" value="UniProtKB-SubCell"/>
</dbReference>
<dbReference type="InterPro" id="IPR003439">
    <property type="entry name" value="ABC_transporter-like_ATP-bd"/>
</dbReference>
<keyword evidence="2 7" id="KW-0812">Transmembrane</keyword>
<dbReference type="Pfam" id="PF03412">
    <property type="entry name" value="Peptidase_C39"/>
    <property type="match status" value="1"/>
</dbReference>
<dbReference type="InterPro" id="IPR027417">
    <property type="entry name" value="P-loop_NTPase"/>
</dbReference>
<dbReference type="GO" id="GO:0006508">
    <property type="term" value="P:proteolysis"/>
    <property type="evidence" value="ECO:0007669"/>
    <property type="project" value="InterPro"/>
</dbReference>
<evidence type="ECO:0000256" key="6">
    <source>
        <dbReference type="ARBA" id="ARBA00023136"/>
    </source>
</evidence>
<dbReference type="InterPro" id="IPR017871">
    <property type="entry name" value="ABC_transporter-like_CS"/>
</dbReference>
<evidence type="ECO:0000256" key="3">
    <source>
        <dbReference type="ARBA" id="ARBA00022741"/>
    </source>
</evidence>
<evidence type="ECO:0000259" key="8">
    <source>
        <dbReference type="PROSITE" id="PS50893"/>
    </source>
</evidence>
<dbReference type="CDD" id="cd18567">
    <property type="entry name" value="ABC_6TM_CvaB_RaxB_like"/>
    <property type="match status" value="1"/>
</dbReference>
<keyword evidence="6 7" id="KW-0472">Membrane</keyword>
<dbReference type="GO" id="GO:0005524">
    <property type="term" value="F:ATP binding"/>
    <property type="evidence" value="ECO:0007669"/>
    <property type="project" value="UniProtKB-KW"/>
</dbReference>
<dbReference type="GO" id="GO:0008233">
    <property type="term" value="F:peptidase activity"/>
    <property type="evidence" value="ECO:0007669"/>
    <property type="project" value="InterPro"/>
</dbReference>
<dbReference type="GO" id="GO:0140359">
    <property type="term" value="F:ABC-type transporter activity"/>
    <property type="evidence" value="ECO:0007669"/>
    <property type="project" value="InterPro"/>
</dbReference>
<dbReference type="GO" id="GO:0016887">
    <property type="term" value="F:ATP hydrolysis activity"/>
    <property type="evidence" value="ECO:0007669"/>
    <property type="project" value="InterPro"/>
</dbReference>
<dbReference type="Gene3D" id="1.20.1560.10">
    <property type="entry name" value="ABC transporter type 1, transmembrane domain"/>
    <property type="match status" value="1"/>
</dbReference>
<dbReference type="PROSITE" id="PS50929">
    <property type="entry name" value="ABC_TM1F"/>
    <property type="match status" value="1"/>
</dbReference>
<dbReference type="InterPro" id="IPR005074">
    <property type="entry name" value="Peptidase_C39"/>
</dbReference>
<feature type="domain" description="Peptidase C39" evidence="10">
    <location>
        <begin position="26"/>
        <end position="145"/>
    </location>
</feature>
<dbReference type="Pfam" id="PF00005">
    <property type="entry name" value="ABC_tran"/>
    <property type="match status" value="1"/>
</dbReference>
<dbReference type="Gene3D" id="3.90.70.10">
    <property type="entry name" value="Cysteine proteinases"/>
    <property type="match status" value="1"/>
</dbReference>
<comment type="subcellular location">
    <subcellularLocation>
        <location evidence="1">Cell membrane</location>
        <topology evidence="1">Multi-pass membrane protein</topology>
    </subcellularLocation>
</comment>
<keyword evidence="4 11" id="KW-0067">ATP-binding</keyword>
<evidence type="ECO:0000313" key="11">
    <source>
        <dbReference type="EMBL" id="SFD18931.1"/>
    </source>
</evidence>
<dbReference type="GO" id="GO:0034040">
    <property type="term" value="F:ATPase-coupled lipid transmembrane transporter activity"/>
    <property type="evidence" value="ECO:0007669"/>
    <property type="project" value="TreeGrafter"/>
</dbReference>
<evidence type="ECO:0000256" key="5">
    <source>
        <dbReference type="ARBA" id="ARBA00022989"/>
    </source>
</evidence>
<dbReference type="Pfam" id="PF00664">
    <property type="entry name" value="ABC_membrane"/>
    <property type="match status" value="1"/>
</dbReference>
<evidence type="ECO:0000313" key="12">
    <source>
        <dbReference type="Proteomes" id="UP000182314"/>
    </source>
</evidence>
<dbReference type="PROSITE" id="PS00211">
    <property type="entry name" value="ABC_TRANSPORTER_1"/>
    <property type="match status" value="1"/>
</dbReference>
<feature type="transmembrane region" description="Helical" evidence="7">
    <location>
        <begin position="206"/>
        <end position="227"/>
    </location>
</feature>
<sequence length="705" mass="78597">MTKPEIKQLLSRLHLTLRHRMPVLLQTETAECGLVSLAMIADWYNLPTDVRNLRQYGGFSIRGATLRMVMDTAASIGMKSRALQLDMDNLPALKLPCILHWDLNHFVVLAAIRRGKVVIHDPAAGRRIMGMKEVSLHFTGVALELWPAGEMKQEQQPRNRLRLSTLTGRIAGFAITLTKLFCYSILVESCGLLLPAGMQLIMDHAIPANDTSLLTLICLGLLFFVLFRTGISMLRGWTSLVASTLIDIQWKAGLFERMLSLPLAYFEKRRLGDIQSRFSSLGILRTTLTNNVVSAIMDGIMLVGLIVMMLLYGGWLLWIVLAFFLAWGGFRLMTYPAWRRASEELIVREARAGSHFMETLYSINTIKALGLDKQRAQHWINLNVESANATVRKTRYEMLFSGGNILIAALEQIALLWLGAHQVIDGQLTLGMFVAFNTYRGQFADRANNLLNMLLQLRMLSLHKERVADIAHAEAESPLSEHTRQLLAPGEPATLTLHNLSFQYDPFVPPLFSELHIEINAGESVAIIGPSGRGKTTLLKIMAGLLQPTTGEVHINGMNIRTTGLRNYRACIACVLQDDSLLAGSVADNISAFDPQPDEKWMQHCAQLSNIHEDILRMPMGYQTLISELGGSLSGGQKQRLLIARALYRRPSILFLDEATSHLDTVNEAQINTAIKSLRITRVIIAHRPSTIASADRVIDLDRGK</sequence>
<proteinExistence type="predicted"/>
<dbReference type="EMBL" id="FOKO01000006">
    <property type="protein sequence ID" value="SFD18931.1"/>
    <property type="molecule type" value="Genomic_DNA"/>
</dbReference>
<dbReference type="SMART" id="SM00382">
    <property type="entry name" value="AAA"/>
    <property type="match status" value="1"/>
</dbReference>
<dbReference type="PROSITE" id="PS50893">
    <property type="entry name" value="ABC_TRANSPORTER_2"/>
    <property type="match status" value="1"/>
</dbReference>
<evidence type="ECO:0000256" key="1">
    <source>
        <dbReference type="ARBA" id="ARBA00004651"/>
    </source>
</evidence>
<dbReference type="InterPro" id="IPR003593">
    <property type="entry name" value="AAA+_ATPase"/>
</dbReference>
<dbReference type="AlphaFoldDB" id="A0AA94H8X5"/>
<dbReference type="PANTHER" id="PTHR24221">
    <property type="entry name" value="ATP-BINDING CASSETTE SUB-FAMILY B"/>
    <property type="match status" value="1"/>
</dbReference>
<evidence type="ECO:0000259" key="10">
    <source>
        <dbReference type="PROSITE" id="PS50990"/>
    </source>
</evidence>
<dbReference type="PROSITE" id="PS50990">
    <property type="entry name" value="PEPTIDASE_C39"/>
    <property type="match status" value="1"/>
</dbReference>
<dbReference type="InterPro" id="IPR011527">
    <property type="entry name" value="ABC1_TM_dom"/>
</dbReference>
<dbReference type="InterPro" id="IPR036640">
    <property type="entry name" value="ABC1_TM_sf"/>
</dbReference>
<organism evidence="11 12">
    <name type="scientific">Kosakonia oryzae</name>
    <dbReference type="NCBI Taxonomy" id="497725"/>
    <lineage>
        <taxon>Bacteria</taxon>
        <taxon>Pseudomonadati</taxon>
        <taxon>Pseudomonadota</taxon>
        <taxon>Gammaproteobacteria</taxon>
        <taxon>Enterobacterales</taxon>
        <taxon>Enterobacteriaceae</taxon>
        <taxon>Kosakonia</taxon>
    </lineage>
</organism>
<dbReference type="RefSeq" id="WP_407658769.1">
    <property type="nucleotide sequence ID" value="NZ_CP014007.2"/>
</dbReference>
<dbReference type="Proteomes" id="UP000182314">
    <property type="component" value="Unassembled WGS sequence"/>
</dbReference>
<dbReference type="PANTHER" id="PTHR24221:SF606">
    <property type="entry name" value="COLICIN V SECRETION-PROCESSING ATP-BINDING PROTEIN"/>
    <property type="match status" value="1"/>
</dbReference>
<name>A0AA94H8X5_9ENTR</name>
<evidence type="ECO:0000256" key="4">
    <source>
        <dbReference type="ARBA" id="ARBA00022840"/>
    </source>
</evidence>
<keyword evidence="3" id="KW-0547">Nucleotide-binding</keyword>
<feature type="domain" description="ABC transmembrane type-1" evidence="9">
    <location>
        <begin position="180"/>
        <end position="459"/>
    </location>
</feature>
<keyword evidence="5 7" id="KW-1133">Transmembrane helix</keyword>
<dbReference type="SUPFAM" id="SSF90123">
    <property type="entry name" value="ABC transporter transmembrane region"/>
    <property type="match status" value="1"/>
</dbReference>
<accession>A0AA94H8X5</accession>
<reference evidence="11 12" key="1">
    <citation type="submission" date="2016-10" db="EMBL/GenBank/DDBJ databases">
        <authorList>
            <person name="Varghese N."/>
            <person name="Submissions S."/>
        </authorList>
    </citation>
    <scope>NUCLEOTIDE SEQUENCE [LARGE SCALE GENOMIC DNA]</scope>
    <source>
        <strain evidence="11 12">CGMCC 1.7012</strain>
    </source>
</reference>
<evidence type="ECO:0000256" key="7">
    <source>
        <dbReference type="SAM" id="Phobius"/>
    </source>
</evidence>
<comment type="caution">
    <text evidence="11">The sequence shown here is derived from an EMBL/GenBank/DDBJ whole genome shotgun (WGS) entry which is preliminary data.</text>
</comment>
<protein>
    <submittedName>
        <fullName evidence="11">ATP-binding cassette, subfamily B, RaxB</fullName>
    </submittedName>
</protein>
<gene>
    <name evidence="11" type="ORF">SAMN05216286_4623</name>
</gene>
<evidence type="ECO:0000259" key="9">
    <source>
        <dbReference type="PROSITE" id="PS50929"/>
    </source>
</evidence>